<name>A5GF81_GEOUR</name>
<organism evidence="2 3">
    <name type="scientific">Geotalea uraniireducens (strain Rf4)</name>
    <name type="common">Geobacter uraniireducens</name>
    <dbReference type="NCBI Taxonomy" id="351605"/>
    <lineage>
        <taxon>Bacteria</taxon>
        <taxon>Pseudomonadati</taxon>
        <taxon>Thermodesulfobacteriota</taxon>
        <taxon>Desulfuromonadia</taxon>
        <taxon>Geobacterales</taxon>
        <taxon>Geobacteraceae</taxon>
        <taxon>Geotalea</taxon>
    </lineage>
</organism>
<dbReference type="Proteomes" id="UP000006695">
    <property type="component" value="Chromosome"/>
</dbReference>
<evidence type="ECO:0000313" key="3">
    <source>
        <dbReference type="Proteomes" id="UP000006695"/>
    </source>
</evidence>
<proteinExistence type="predicted"/>
<feature type="transmembrane region" description="Helical" evidence="1">
    <location>
        <begin position="238"/>
        <end position="257"/>
    </location>
</feature>
<evidence type="ECO:0008006" key="4">
    <source>
        <dbReference type="Google" id="ProtNLM"/>
    </source>
</evidence>
<feature type="transmembrane region" description="Helical" evidence="1">
    <location>
        <begin position="56"/>
        <end position="78"/>
    </location>
</feature>
<evidence type="ECO:0000256" key="1">
    <source>
        <dbReference type="SAM" id="Phobius"/>
    </source>
</evidence>
<dbReference type="GO" id="GO:0043190">
    <property type="term" value="C:ATP-binding cassette (ABC) transporter complex"/>
    <property type="evidence" value="ECO:0007669"/>
    <property type="project" value="InterPro"/>
</dbReference>
<dbReference type="InterPro" id="IPR030802">
    <property type="entry name" value="Permease_MalE"/>
</dbReference>
<evidence type="ECO:0000313" key="2">
    <source>
        <dbReference type="EMBL" id="ABQ26086.1"/>
    </source>
</evidence>
<dbReference type="STRING" id="351605.Gura_1896"/>
<protein>
    <recommendedName>
        <fullName evidence="4">ABC transporter permease</fullName>
    </recommendedName>
</protein>
<dbReference type="AlphaFoldDB" id="A5GF81"/>
<keyword evidence="1" id="KW-0812">Transmembrane</keyword>
<dbReference type="EMBL" id="CP000698">
    <property type="protein sequence ID" value="ABQ26086.1"/>
    <property type="molecule type" value="Genomic_DNA"/>
</dbReference>
<keyword evidence="3" id="KW-1185">Reference proteome</keyword>
<dbReference type="GO" id="GO:0005548">
    <property type="term" value="F:phospholipid transporter activity"/>
    <property type="evidence" value="ECO:0007669"/>
    <property type="project" value="TreeGrafter"/>
</dbReference>
<reference evidence="2 3" key="1">
    <citation type="submission" date="2007-05" db="EMBL/GenBank/DDBJ databases">
        <title>Complete sequence of Geobacter uraniireducens Rf4.</title>
        <authorList>
            <consortium name="US DOE Joint Genome Institute"/>
            <person name="Copeland A."/>
            <person name="Lucas S."/>
            <person name="Lapidus A."/>
            <person name="Barry K."/>
            <person name="Detter J.C."/>
            <person name="Glavina del Rio T."/>
            <person name="Hammon N."/>
            <person name="Israni S."/>
            <person name="Dalin E."/>
            <person name="Tice H."/>
            <person name="Pitluck S."/>
            <person name="Chertkov O."/>
            <person name="Brettin T."/>
            <person name="Bruce D."/>
            <person name="Han C."/>
            <person name="Schmutz J."/>
            <person name="Larimer F."/>
            <person name="Land M."/>
            <person name="Hauser L."/>
            <person name="Kyrpides N."/>
            <person name="Mikhailova N."/>
            <person name="Shelobolina E."/>
            <person name="Aklujkar M."/>
            <person name="Lovley D."/>
            <person name="Richardson P."/>
        </authorList>
    </citation>
    <scope>NUCLEOTIDE SEQUENCE [LARGE SCALE GENOMIC DNA]</scope>
    <source>
        <strain evidence="2 3">Rf4</strain>
    </source>
</reference>
<feature type="transmembrane region" description="Helical" evidence="1">
    <location>
        <begin position="90"/>
        <end position="110"/>
    </location>
</feature>
<dbReference type="PANTHER" id="PTHR30188:SF4">
    <property type="entry name" value="PROTEIN TRIGALACTOSYLDIACYLGLYCEROL 1, CHLOROPLASTIC"/>
    <property type="match status" value="1"/>
</dbReference>
<accession>A5GF81</accession>
<keyword evidence="1" id="KW-0472">Membrane</keyword>
<feature type="transmembrane region" description="Helical" evidence="1">
    <location>
        <begin position="148"/>
        <end position="178"/>
    </location>
</feature>
<dbReference type="OrthoDB" id="9805022at2"/>
<dbReference type="RefSeq" id="WP_011938789.1">
    <property type="nucleotide sequence ID" value="NC_009483.1"/>
</dbReference>
<dbReference type="KEGG" id="gur:Gura_1896"/>
<sequence>MITALGRWIIYRILDLSDLVDIILQACINIPATIRYGRRPVFTVFMKQVYFTGLEALKVIVVISLTIGVVIITQIISLVGAGNEILTGKVLIWVVIRELGPLLTAIVVIARSGTAIATELGYMKINNEIESIESLGIPAGQYLIMPRIFGVTTAVMILTIYFEIASIFGGFIVASIGWHVPFDRFSEGVFTSLTLKELGRSVAKSFFFGLFLSAACCKQGLGVGKSATQIPQAATKGVMQSLFLVFLLDGIITVVSLL</sequence>
<keyword evidence="1" id="KW-1133">Transmembrane helix</keyword>
<gene>
    <name evidence="2" type="ordered locus">Gura_1896</name>
</gene>
<dbReference type="HOGENOM" id="CLU_045686_3_0_7"/>
<dbReference type="Pfam" id="PF02405">
    <property type="entry name" value="MlaE"/>
    <property type="match status" value="1"/>
</dbReference>
<dbReference type="PANTHER" id="PTHR30188">
    <property type="entry name" value="ABC TRANSPORTER PERMEASE PROTEIN-RELATED"/>
    <property type="match status" value="1"/>
</dbReference>